<dbReference type="GO" id="GO:0043138">
    <property type="term" value="F:3'-5' DNA helicase activity"/>
    <property type="evidence" value="ECO:0007669"/>
    <property type="project" value="UniProtKB-EC"/>
</dbReference>
<dbReference type="RefSeq" id="WP_092749878.1">
    <property type="nucleotide sequence ID" value="NZ_FMYL01000013.1"/>
</dbReference>
<dbReference type="SUPFAM" id="SSF52540">
    <property type="entry name" value="P-loop containing nucleoside triphosphate hydrolases"/>
    <property type="match status" value="2"/>
</dbReference>
<evidence type="ECO:0000256" key="4">
    <source>
        <dbReference type="ARBA" id="ARBA00022763"/>
    </source>
</evidence>
<dbReference type="GO" id="GO:0003677">
    <property type="term" value="F:DNA binding"/>
    <property type="evidence" value="ECO:0007669"/>
    <property type="project" value="UniProtKB-KW"/>
</dbReference>
<evidence type="ECO:0000256" key="15">
    <source>
        <dbReference type="RuleBase" id="RU363016"/>
    </source>
</evidence>
<dbReference type="SMART" id="SM00487">
    <property type="entry name" value="DEXDc"/>
    <property type="match status" value="1"/>
</dbReference>
<dbReference type="GO" id="GO:0006310">
    <property type="term" value="P:DNA recombination"/>
    <property type="evidence" value="ECO:0007669"/>
    <property type="project" value="UniProtKB-UniRule"/>
</dbReference>
<evidence type="ECO:0000259" key="16">
    <source>
        <dbReference type="PROSITE" id="PS51192"/>
    </source>
</evidence>
<dbReference type="EC" id="5.6.2.4" evidence="13 15"/>
<dbReference type="SMART" id="SM00490">
    <property type="entry name" value="HELICc"/>
    <property type="match status" value="1"/>
</dbReference>
<dbReference type="STRING" id="1219383.SAMN05421733_11347"/>
<dbReference type="InterPro" id="IPR027417">
    <property type="entry name" value="P-loop_NTPase"/>
</dbReference>
<dbReference type="Proteomes" id="UP000242501">
    <property type="component" value="Unassembled WGS sequence"/>
</dbReference>
<dbReference type="InterPro" id="IPR012340">
    <property type="entry name" value="NA-bd_OB-fold"/>
</dbReference>
<keyword evidence="9 15" id="KW-0233">DNA recombination</keyword>
<evidence type="ECO:0000256" key="11">
    <source>
        <dbReference type="ARBA" id="ARBA00023235"/>
    </source>
</evidence>
<evidence type="ECO:0000256" key="1">
    <source>
        <dbReference type="ARBA" id="ARBA00007504"/>
    </source>
</evidence>
<organism evidence="18 19">
    <name type="scientific">Acinetobacter boissieri</name>
    <dbReference type="NCBI Taxonomy" id="1219383"/>
    <lineage>
        <taxon>Bacteria</taxon>
        <taxon>Pseudomonadati</taxon>
        <taxon>Pseudomonadota</taxon>
        <taxon>Gammaproteobacteria</taxon>
        <taxon>Moraxellales</taxon>
        <taxon>Moraxellaceae</taxon>
        <taxon>Acinetobacter</taxon>
    </lineage>
</organism>
<protein>
    <recommendedName>
        <fullName evidence="2 15">ATP-dependent DNA helicase RecG</fullName>
        <ecNumber evidence="13 15">5.6.2.4</ecNumber>
    </recommendedName>
</protein>
<dbReference type="GO" id="GO:0006281">
    <property type="term" value="P:DNA repair"/>
    <property type="evidence" value="ECO:0007669"/>
    <property type="project" value="UniProtKB-UniRule"/>
</dbReference>
<comment type="function">
    <text evidence="15">Plays a critical role in recombination and DNA repair. Helps process Holliday junction intermediates to mature products by catalyzing branch migration. Has replication fork regression activity, unwinds stalled or blocked replication forks to make a HJ that can be resolved. Has a DNA unwinding activity characteristic of a DNA helicase with 3'-5' polarity.</text>
</comment>
<dbReference type="CDD" id="cd17992">
    <property type="entry name" value="DEXHc_RecG"/>
    <property type="match status" value="1"/>
</dbReference>
<evidence type="ECO:0000256" key="13">
    <source>
        <dbReference type="ARBA" id="ARBA00034808"/>
    </source>
</evidence>
<dbReference type="SUPFAM" id="SSF50249">
    <property type="entry name" value="Nucleic acid-binding proteins"/>
    <property type="match status" value="1"/>
</dbReference>
<dbReference type="InterPro" id="IPR045562">
    <property type="entry name" value="RecG_dom3_C"/>
</dbReference>
<keyword evidence="4 15" id="KW-0227">DNA damage</keyword>
<dbReference type="GO" id="GO:0016887">
    <property type="term" value="F:ATP hydrolysis activity"/>
    <property type="evidence" value="ECO:0007669"/>
    <property type="project" value="RHEA"/>
</dbReference>
<feature type="domain" description="Helicase ATP-binding" evidence="16">
    <location>
        <begin position="271"/>
        <end position="435"/>
    </location>
</feature>
<dbReference type="InterPro" id="IPR014001">
    <property type="entry name" value="Helicase_ATP-bd"/>
</dbReference>
<comment type="similarity">
    <text evidence="1 15">Belongs to the helicase family. RecG subfamily.</text>
</comment>
<keyword evidence="11" id="KW-0413">Isomerase</keyword>
<dbReference type="InterPro" id="IPR047112">
    <property type="entry name" value="RecG/Mfd"/>
</dbReference>
<keyword evidence="5 15" id="KW-0378">Hydrolase</keyword>
<sequence length="679" mass="76214">MALIRDLKGVTSTACNLLEKLHLLTTDDLLFHLPRDYEDRSTIVAMNQLSIGRSYLLEGEVKSVDFPPGKRKSMAVQVQDEFGKVTLRFYHIYKALTDKLNIGQRVRLFGEVRIGARGLELYHPEILTLQPLSRYSRLTAIYPSTEGLNQKKLREYIQLAFDLHSHDLTELLPKQFSKDYALKDALSYIHHPPLQANMQQLMQGQHPAQQRLILEELVSHQLSLLTRRAYVQHTASARCKPSKQLAKALLATLPFSLTNAQQRVSKDILSDLTQNKPMLRLVQGDVGAGKTLVAAVAACHALESGWQVALMAPTEILAEQHYLNFKRWLEPLGIHVSWLSGKQKGKARQMAEATIQQGIAKMVVGTHALFQDSINFKQLGLVIIDEQHRFGVDQRLALRDKGPNQTTPHQLIMTATPIPRTLAMSAYGDLDTSVIDELPPGRTPIHTVTVPLERREDVLQRIVNNCTDGKQAYWVCTLVEQSETLDAQAAEATYIEIQQRFPELNVGLVHGKMKANDKQAVMQAFKNNELQLLIATTVIEVGVDVPNATIMIIENAERLGLSQLHQLRGRVGRGAQASFCVLLYKNPLSQHGQERLSILKESNDGFVIAEKDLQIRGPGELLGTKQTGDLGFKVANLERDQYLLSQAQHIAQQLMQQDPKTVDALLNRWLPNAPRYAYV</sequence>
<evidence type="ECO:0000259" key="17">
    <source>
        <dbReference type="PROSITE" id="PS51194"/>
    </source>
</evidence>
<keyword evidence="6 15" id="KW-0347">Helicase</keyword>
<dbReference type="Pfam" id="PF19833">
    <property type="entry name" value="RecG_dom3_C"/>
    <property type="match status" value="1"/>
</dbReference>
<dbReference type="NCBIfam" id="TIGR00643">
    <property type="entry name" value="recG"/>
    <property type="match status" value="1"/>
</dbReference>
<keyword evidence="8" id="KW-0238">DNA-binding</keyword>
<dbReference type="InterPro" id="IPR004609">
    <property type="entry name" value="ATP-dep_DNA_helicase_RecG"/>
</dbReference>
<evidence type="ECO:0000256" key="3">
    <source>
        <dbReference type="ARBA" id="ARBA00022741"/>
    </source>
</evidence>
<dbReference type="InterPro" id="IPR011545">
    <property type="entry name" value="DEAD/DEAH_box_helicase_dom"/>
</dbReference>
<evidence type="ECO:0000256" key="9">
    <source>
        <dbReference type="ARBA" id="ARBA00023172"/>
    </source>
</evidence>
<dbReference type="Gene3D" id="3.40.50.300">
    <property type="entry name" value="P-loop containing nucleotide triphosphate hydrolases"/>
    <property type="match status" value="2"/>
</dbReference>
<dbReference type="InterPro" id="IPR033454">
    <property type="entry name" value="RecG_wedge"/>
</dbReference>
<dbReference type="PROSITE" id="PS51192">
    <property type="entry name" value="HELICASE_ATP_BIND_1"/>
    <property type="match status" value="1"/>
</dbReference>
<evidence type="ECO:0000256" key="12">
    <source>
        <dbReference type="ARBA" id="ARBA00034617"/>
    </source>
</evidence>
<dbReference type="CDD" id="cd18811">
    <property type="entry name" value="SF2_C_RecG"/>
    <property type="match status" value="1"/>
</dbReference>
<dbReference type="PANTHER" id="PTHR47964">
    <property type="entry name" value="ATP-DEPENDENT DNA HELICASE HOMOLOG RECG, CHLOROPLASTIC"/>
    <property type="match status" value="1"/>
</dbReference>
<dbReference type="NCBIfam" id="NF008168">
    <property type="entry name" value="PRK10917.2-2"/>
    <property type="match status" value="1"/>
</dbReference>
<evidence type="ECO:0000256" key="10">
    <source>
        <dbReference type="ARBA" id="ARBA00023204"/>
    </source>
</evidence>
<keyword evidence="7 15" id="KW-0067">ATP-binding</keyword>
<comment type="catalytic activity">
    <reaction evidence="14 15">
        <text>ATP + H2O = ADP + phosphate + H(+)</text>
        <dbReference type="Rhea" id="RHEA:13065"/>
        <dbReference type="ChEBI" id="CHEBI:15377"/>
        <dbReference type="ChEBI" id="CHEBI:15378"/>
        <dbReference type="ChEBI" id="CHEBI:30616"/>
        <dbReference type="ChEBI" id="CHEBI:43474"/>
        <dbReference type="ChEBI" id="CHEBI:456216"/>
        <dbReference type="EC" id="5.6.2.4"/>
    </reaction>
</comment>
<dbReference type="Pfam" id="PF00271">
    <property type="entry name" value="Helicase_C"/>
    <property type="match status" value="1"/>
</dbReference>
<keyword evidence="19" id="KW-1185">Reference proteome</keyword>
<evidence type="ECO:0000256" key="5">
    <source>
        <dbReference type="ARBA" id="ARBA00022801"/>
    </source>
</evidence>
<evidence type="ECO:0000256" key="14">
    <source>
        <dbReference type="ARBA" id="ARBA00048988"/>
    </source>
</evidence>
<dbReference type="EMBL" id="FMYL01000013">
    <property type="protein sequence ID" value="SDC24272.1"/>
    <property type="molecule type" value="Genomic_DNA"/>
</dbReference>
<dbReference type="FunFam" id="3.40.50.300:FF:000391">
    <property type="entry name" value="ATP-dependent DNA helicase RecG"/>
    <property type="match status" value="1"/>
</dbReference>
<dbReference type="PROSITE" id="PS51194">
    <property type="entry name" value="HELICASE_CTER"/>
    <property type="match status" value="1"/>
</dbReference>
<dbReference type="OrthoDB" id="9804325at2"/>
<name>A0A1G6JZR2_9GAMM</name>
<dbReference type="NCBIfam" id="NF008165">
    <property type="entry name" value="PRK10917.1-3"/>
    <property type="match status" value="1"/>
</dbReference>
<dbReference type="AlphaFoldDB" id="A0A1G6JZR2"/>
<dbReference type="NCBIfam" id="NF008163">
    <property type="entry name" value="PRK10917.1-1"/>
    <property type="match status" value="1"/>
</dbReference>
<evidence type="ECO:0000313" key="18">
    <source>
        <dbReference type="EMBL" id="SDC24272.1"/>
    </source>
</evidence>
<evidence type="ECO:0000256" key="6">
    <source>
        <dbReference type="ARBA" id="ARBA00022806"/>
    </source>
</evidence>
<feature type="domain" description="Helicase C-terminal" evidence="17">
    <location>
        <begin position="468"/>
        <end position="614"/>
    </location>
</feature>
<keyword evidence="3 15" id="KW-0547">Nucleotide-binding</keyword>
<dbReference type="Gene3D" id="2.40.50.140">
    <property type="entry name" value="Nucleic acid-binding proteins"/>
    <property type="match status" value="1"/>
</dbReference>
<reference evidence="19" key="1">
    <citation type="submission" date="2016-09" db="EMBL/GenBank/DDBJ databases">
        <authorList>
            <person name="Varghese N."/>
            <person name="Submissions S."/>
        </authorList>
    </citation>
    <scope>NUCLEOTIDE SEQUENCE [LARGE SCALE GENOMIC DNA]</scope>
    <source>
        <strain evidence="19">ANC 4422</strain>
    </source>
</reference>
<gene>
    <name evidence="18" type="ORF">SAMN05421733_11347</name>
</gene>
<evidence type="ECO:0000313" key="19">
    <source>
        <dbReference type="Proteomes" id="UP000242501"/>
    </source>
</evidence>
<evidence type="ECO:0000256" key="2">
    <source>
        <dbReference type="ARBA" id="ARBA00017846"/>
    </source>
</evidence>
<evidence type="ECO:0000256" key="7">
    <source>
        <dbReference type="ARBA" id="ARBA00022840"/>
    </source>
</evidence>
<comment type="catalytic activity">
    <reaction evidence="12 15">
        <text>Couples ATP hydrolysis with the unwinding of duplex DNA by translocating in the 3'-5' direction.</text>
        <dbReference type="EC" id="5.6.2.4"/>
    </reaction>
</comment>
<dbReference type="Pfam" id="PF00270">
    <property type="entry name" value="DEAD"/>
    <property type="match status" value="1"/>
</dbReference>
<dbReference type="InterPro" id="IPR001650">
    <property type="entry name" value="Helicase_C-like"/>
</dbReference>
<evidence type="ECO:0000256" key="8">
    <source>
        <dbReference type="ARBA" id="ARBA00023125"/>
    </source>
</evidence>
<dbReference type="GO" id="GO:0005524">
    <property type="term" value="F:ATP binding"/>
    <property type="evidence" value="ECO:0007669"/>
    <property type="project" value="UniProtKB-KW"/>
</dbReference>
<proteinExistence type="inferred from homology"/>
<keyword evidence="10 15" id="KW-0234">DNA repair</keyword>
<dbReference type="CDD" id="cd04488">
    <property type="entry name" value="RecG_wedge_OBF"/>
    <property type="match status" value="1"/>
</dbReference>
<dbReference type="PANTHER" id="PTHR47964:SF1">
    <property type="entry name" value="ATP-DEPENDENT DNA HELICASE HOMOLOG RECG, CHLOROPLASTIC"/>
    <property type="match status" value="1"/>
</dbReference>
<accession>A0A1G6JZR2</accession>
<dbReference type="Pfam" id="PF17191">
    <property type="entry name" value="RecG_wedge"/>
    <property type="match status" value="1"/>
</dbReference>